<keyword evidence="7" id="KW-1185">Reference proteome</keyword>
<dbReference type="CDD" id="cd05260">
    <property type="entry name" value="GDP_MD_SDR_e"/>
    <property type="match status" value="1"/>
</dbReference>
<dbReference type="RefSeq" id="WP_310062525.1">
    <property type="nucleotide sequence ID" value="NZ_JAVDVY010000002.1"/>
</dbReference>
<dbReference type="EMBL" id="JAVDVY010000002">
    <property type="protein sequence ID" value="MDR7135114.1"/>
    <property type="molecule type" value="Genomic_DNA"/>
</dbReference>
<name>A0ABU1WCF8_9GAMM</name>
<dbReference type="Pfam" id="PF16363">
    <property type="entry name" value="GDP_Man_Dehyd"/>
    <property type="match status" value="1"/>
</dbReference>
<evidence type="ECO:0000256" key="1">
    <source>
        <dbReference type="ARBA" id="ARBA00001937"/>
    </source>
</evidence>
<evidence type="ECO:0000313" key="7">
    <source>
        <dbReference type="Proteomes" id="UP001251524"/>
    </source>
</evidence>
<accession>A0ABU1WCF8</accession>
<evidence type="ECO:0000256" key="4">
    <source>
        <dbReference type="ARBA" id="ARBA00023239"/>
    </source>
</evidence>
<dbReference type="InterPro" id="IPR036291">
    <property type="entry name" value="NAD(P)-bd_dom_sf"/>
</dbReference>
<evidence type="ECO:0000313" key="6">
    <source>
        <dbReference type="EMBL" id="MDR7135114.1"/>
    </source>
</evidence>
<reference evidence="6 7" key="1">
    <citation type="submission" date="2023-07" db="EMBL/GenBank/DDBJ databases">
        <title>Sorghum-associated microbial communities from plants grown in Nebraska, USA.</title>
        <authorList>
            <person name="Schachtman D."/>
        </authorList>
    </citation>
    <scope>NUCLEOTIDE SEQUENCE [LARGE SCALE GENOMIC DNA]</scope>
    <source>
        <strain evidence="6 7">BE198</strain>
    </source>
</reference>
<gene>
    <name evidence="6" type="ORF">J2X06_002323</name>
</gene>
<sequence>MTTAFITGITGQDGSYLAERLLADGQRVVGLAPPSRAGARPLVAGAELAQWDFADVDALRNLLRRHAPATFYNFAAYSTGVGMYDDPVGIGELNGIAAARMLQAIADTAPEVRFLQASSSEMFGDPVQVPQTEATAFRPVSPYGAAKLFAHAAVGTFRARHGLFACSAILYNHESPRRGMAFVTRKIAHGVARIRRGLDHELRLGNLDARRDWGYAPDFMRAARAMLEAETPDDFVIATGATHSVREFCEAAFGHAGLDYRDHVKDNADGLRQDGRAQLVGDATKIRTALGWTPEVDFRTLVRLMVDAELAAIDAMDSRTP</sequence>
<organism evidence="6 7">
    <name type="scientific">Lysobacter niastensis</name>
    <dbReference type="NCBI Taxonomy" id="380629"/>
    <lineage>
        <taxon>Bacteria</taxon>
        <taxon>Pseudomonadati</taxon>
        <taxon>Pseudomonadota</taxon>
        <taxon>Gammaproteobacteria</taxon>
        <taxon>Lysobacterales</taxon>
        <taxon>Lysobacteraceae</taxon>
        <taxon>Lysobacter</taxon>
    </lineage>
</organism>
<feature type="domain" description="NAD(P)-binding" evidence="5">
    <location>
        <begin position="5"/>
        <end position="305"/>
    </location>
</feature>
<keyword evidence="4 6" id="KW-0456">Lyase</keyword>
<dbReference type="PANTHER" id="PTHR43715:SF1">
    <property type="entry name" value="GDP-MANNOSE 4,6 DEHYDRATASE"/>
    <property type="match status" value="1"/>
</dbReference>
<dbReference type="PANTHER" id="PTHR43715">
    <property type="entry name" value="GDP-MANNOSE 4,6-DEHYDRATASE"/>
    <property type="match status" value="1"/>
</dbReference>
<comment type="cofactor">
    <cofactor evidence="1">
        <name>NADP(+)</name>
        <dbReference type="ChEBI" id="CHEBI:58349"/>
    </cofactor>
</comment>
<dbReference type="Gene3D" id="3.90.25.10">
    <property type="entry name" value="UDP-galactose 4-epimerase, domain 1"/>
    <property type="match status" value="1"/>
</dbReference>
<dbReference type="InterPro" id="IPR006368">
    <property type="entry name" value="GDP_Man_deHydtase"/>
</dbReference>
<dbReference type="InterPro" id="IPR016040">
    <property type="entry name" value="NAD(P)-bd_dom"/>
</dbReference>
<evidence type="ECO:0000259" key="5">
    <source>
        <dbReference type="Pfam" id="PF16363"/>
    </source>
</evidence>
<proteinExistence type="inferred from homology"/>
<evidence type="ECO:0000256" key="3">
    <source>
        <dbReference type="ARBA" id="ARBA00011989"/>
    </source>
</evidence>
<dbReference type="EC" id="4.2.1.47" evidence="3"/>
<dbReference type="SUPFAM" id="SSF51735">
    <property type="entry name" value="NAD(P)-binding Rossmann-fold domains"/>
    <property type="match status" value="1"/>
</dbReference>
<evidence type="ECO:0000256" key="2">
    <source>
        <dbReference type="ARBA" id="ARBA00009263"/>
    </source>
</evidence>
<comment type="caution">
    <text evidence="6">The sequence shown here is derived from an EMBL/GenBank/DDBJ whole genome shotgun (WGS) entry which is preliminary data.</text>
</comment>
<dbReference type="Proteomes" id="UP001251524">
    <property type="component" value="Unassembled WGS sequence"/>
</dbReference>
<dbReference type="GO" id="GO:0008446">
    <property type="term" value="F:GDP-mannose 4,6-dehydratase activity"/>
    <property type="evidence" value="ECO:0007669"/>
    <property type="project" value="UniProtKB-EC"/>
</dbReference>
<comment type="similarity">
    <text evidence="2">Belongs to the NAD(P)-dependent epimerase/dehydratase family. GDP-mannose 4,6-dehydratase subfamily.</text>
</comment>
<protein>
    <recommendedName>
        <fullName evidence="3">GDP-mannose 4,6-dehydratase</fullName>
        <ecNumber evidence="3">4.2.1.47</ecNumber>
    </recommendedName>
</protein>
<dbReference type="Gene3D" id="3.40.50.720">
    <property type="entry name" value="NAD(P)-binding Rossmann-like Domain"/>
    <property type="match status" value="1"/>
</dbReference>